<dbReference type="Gene3D" id="6.10.250.2140">
    <property type="match status" value="1"/>
</dbReference>
<protein>
    <recommendedName>
        <fullName evidence="5">YfdX protein</fullName>
    </recommendedName>
</protein>
<dbReference type="Gene3D" id="1.20.120.1940">
    <property type="entry name" value="YfdX protein domain"/>
    <property type="match status" value="1"/>
</dbReference>
<dbReference type="AlphaFoldDB" id="A0A074TIC6"/>
<evidence type="ECO:0008006" key="5">
    <source>
        <dbReference type="Google" id="ProtNLM"/>
    </source>
</evidence>
<dbReference type="eggNOG" id="ENOG5032TN3">
    <property type="taxonomic scope" value="Bacteria"/>
</dbReference>
<evidence type="ECO:0000256" key="1">
    <source>
        <dbReference type="SAM" id="MobiDB-lite"/>
    </source>
</evidence>
<sequence length="253" mass="26041">MKRKSNLLALVLTTALAAGPVAALADQGSTGASTKTMQTNKDAVAQTTASSNTSKGLVTTVDDAYSAMRDVRAARLALFDGQPKIADKMTNKALEKMTSAEKSEAKWGVKSKTGDPSLTYLPFDSSIALGEDFKVTPDNQKAVTKANKQIASGDSKGAADTLKAQDINVSISAALVAGKPAIADLKMAASEIGKGKFYEANLELKKIEDSVVIDQWGLNDLPAQAGKAQSSAAAKTTTGAAQSTTAQAKATAG</sequence>
<dbReference type="InterPro" id="IPR021236">
    <property type="entry name" value="Uncharacterised_YfdX"/>
</dbReference>
<evidence type="ECO:0000313" key="4">
    <source>
        <dbReference type="Proteomes" id="UP000027725"/>
    </source>
</evidence>
<dbReference type="RefSeq" id="WP_051693444.1">
    <property type="nucleotide sequence ID" value="NZ_FOVB01000002.1"/>
</dbReference>
<gene>
    <name evidence="3" type="ORF">DL1_20700</name>
</gene>
<accession>A0A074TIC6</accession>
<dbReference type="Pfam" id="PF10938">
    <property type="entry name" value="YfdX"/>
    <property type="match status" value="1"/>
</dbReference>
<feature type="chain" id="PRO_5001701011" description="YfdX protein" evidence="2">
    <location>
        <begin position="26"/>
        <end position="253"/>
    </location>
</feature>
<keyword evidence="2" id="KW-0732">Signal</keyword>
<comment type="caution">
    <text evidence="3">The sequence shown here is derived from an EMBL/GenBank/DDBJ whole genome shotgun (WGS) entry which is preliminary data.</text>
</comment>
<dbReference type="Proteomes" id="UP000027725">
    <property type="component" value="Unassembled WGS sequence"/>
</dbReference>
<evidence type="ECO:0000256" key="2">
    <source>
        <dbReference type="SAM" id="SignalP"/>
    </source>
</evidence>
<reference evidence="3 4" key="1">
    <citation type="submission" date="2014-03" db="EMBL/GenBank/DDBJ databases">
        <title>The draft genome sequence of Thioclava dalianensis DLFJ1-1.</title>
        <authorList>
            <person name="Lai Q."/>
            <person name="Shao Z."/>
        </authorList>
    </citation>
    <scope>NUCLEOTIDE SEQUENCE [LARGE SCALE GENOMIC DNA]</scope>
    <source>
        <strain evidence="3 4">DLFJ1-1</strain>
    </source>
</reference>
<feature type="region of interest" description="Disordered" evidence="1">
    <location>
        <begin position="224"/>
        <end position="253"/>
    </location>
</feature>
<evidence type="ECO:0000313" key="3">
    <source>
        <dbReference type="EMBL" id="KEP69915.1"/>
    </source>
</evidence>
<dbReference type="EMBL" id="JHEH01000009">
    <property type="protein sequence ID" value="KEP69915.1"/>
    <property type="molecule type" value="Genomic_DNA"/>
</dbReference>
<proteinExistence type="predicted"/>
<dbReference type="OrthoDB" id="6506866at2"/>
<organism evidence="3 4">
    <name type="scientific">Thioclava dalianensis</name>
    <dbReference type="NCBI Taxonomy" id="1185766"/>
    <lineage>
        <taxon>Bacteria</taxon>
        <taxon>Pseudomonadati</taxon>
        <taxon>Pseudomonadota</taxon>
        <taxon>Alphaproteobacteria</taxon>
        <taxon>Rhodobacterales</taxon>
        <taxon>Paracoccaceae</taxon>
        <taxon>Thioclava</taxon>
    </lineage>
</organism>
<dbReference type="STRING" id="1185766.SAMN05216224_102788"/>
<name>A0A074TIC6_9RHOB</name>
<feature type="signal peptide" evidence="2">
    <location>
        <begin position="1"/>
        <end position="25"/>
    </location>
</feature>
<keyword evidence="4" id="KW-1185">Reference proteome</keyword>